<proteinExistence type="predicted"/>
<feature type="non-terminal residue" evidence="1">
    <location>
        <position position="70"/>
    </location>
</feature>
<accession>A0A0B7C675</accession>
<sequence>LSVKAAIISDNSHVKPEEIGGDKGTAVICKKDYEKLIAPVLLQKLKLKKEHEEEAKHVVDNNKEDVFLFG</sequence>
<reference evidence="1" key="1">
    <citation type="submission" date="2014-12" db="EMBL/GenBank/DDBJ databases">
        <title>Insight into the proteome of Arion vulgaris.</title>
        <authorList>
            <person name="Aradska J."/>
            <person name="Bulat T."/>
            <person name="Smidak R."/>
            <person name="Sarate P."/>
            <person name="Gangsoo J."/>
            <person name="Sialana F."/>
            <person name="Bilban M."/>
            <person name="Lubec G."/>
        </authorList>
    </citation>
    <scope>NUCLEOTIDE SEQUENCE</scope>
    <source>
        <tissue evidence="1">Skin</tissue>
    </source>
</reference>
<dbReference type="AlphaFoldDB" id="A0A0B7C675"/>
<gene>
    <name evidence="1" type="primary">ORF222479</name>
</gene>
<feature type="non-terminal residue" evidence="1">
    <location>
        <position position="1"/>
    </location>
</feature>
<evidence type="ECO:0000313" key="1">
    <source>
        <dbReference type="EMBL" id="CEK99935.1"/>
    </source>
</evidence>
<protein>
    <submittedName>
        <fullName evidence="1">Uncharacterized protein</fullName>
    </submittedName>
</protein>
<name>A0A0B7C675_9EUPU</name>
<organism evidence="1">
    <name type="scientific">Arion vulgaris</name>
    <dbReference type="NCBI Taxonomy" id="1028688"/>
    <lineage>
        <taxon>Eukaryota</taxon>
        <taxon>Metazoa</taxon>
        <taxon>Spiralia</taxon>
        <taxon>Lophotrochozoa</taxon>
        <taxon>Mollusca</taxon>
        <taxon>Gastropoda</taxon>
        <taxon>Heterobranchia</taxon>
        <taxon>Euthyneura</taxon>
        <taxon>Panpulmonata</taxon>
        <taxon>Eupulmonata</taxon>
        <taxon>Stylommatophora</taxon>
        <taxon>Helicina</taxon>
        <taxon>Arionoidea</taxon>
        <taxon>Arionidae</taxon>
        <taxon>Arion</taxon>
    </lineage>
</organism>
<dbReference type="EMBL" id="HACG01053064">
    <property type="protein sequence ID" value="CEK99935.1"/>
    <property type="molecule type" value="Transcribed_RNA"/>
</dbReference>